<sequence>MIRNWQISIITLCAISFYGYSQSIFSNDITGSNPHLDNPYIIGQIVDPNISVNGIGRGSGLFNPPNTNDRYNARGWDSTTLDGNDYFEFTIVPNSGYEIDFVSFIFNSQPSNTGPVNISVRSSLNGYSSDIGTPVIGGVGVSTQSSIDLSSATYQDISTSITFRIYAWGGSNTNGTFSINDFIFNGTVSPLCSTTTTWDGSSWDNGNPNINKAVVLNGDYSTSADGGSFSACSLTINSSTLSIDDNDYIEVQNHLDTNGDIIVRPQGAFVQIEDSATVNASGNITVEKRTAPANNWYEYTYWSSPVNGATIANGLADAQSGRIFSFNAQNYLDATMEVNNDNTAAPGQDDVDDDNNAWQSVSSATVMLSGCGYASTHNRVIFESSPGSPKQFIYTFEGPFNNGIINVPLYRNDSETNDKNWNFIGNPYPSAIDADAFFTANPDTDGIIYLWSQNTPPSATANGNEVLNFSDSDYAIINSTGESAGGDGLTPSRFIPSGQGFFVNYSDAATPISTTGNISEGSVTFNNSMRVRGLSNNSQFFKTANSKPKTTSNSESNNVDNKLWIDLTSNNGAFNQILIGYVEGATNKFDGSRFDAAKTNSLERFVSLYSTIKGSDKKLTIQGKNPSDLTLNEKISLGFSTTIHVPTQYKLSINKLQGDFLSNNTIYLKDKVLNKHHDLSTSDYSFTSDIGEFNNRFEIVFKTNNGFENSEKQMKDGVKIFESNNGNVTFSSINDLNIKSVKIFDFLSTPLYDLKGTFNSKTFELSKLQNAVYIAKIEFSNGATITKKFIKK</sequence>
<keyword evidence="2" id="KW-1185">Reference proteome</keyword>
<dbReference type="AlphaFoldDB" id="A0A3D9HH17"/>
<dbReference type="EMBL" id="QRDX01000003">
    <property type="protein sequence ID" value="RED48778.1"/>
    <property type="molecule type" value="Genomic_DNA"/>
</dbReference>
<dbReference type="Proteomes" id="UP000256629">
    <property type="component" value="Unassembled WGS sequence"/>
</dbReference>
<accession>A0A3D9HH17</accession>
<proteinExistence type="predicted"/>
<name>A0A3D9HH17_9FLAO</name>
<organism evidence="1 2">
    <name type="scientific">Seonamhaeicola aphaedonensis</name>
    <dbReference type="NCBI Taxonomy" id="1461338"/>
    <lineage>
        <taxon>Bacteria</taxon>
        <taxon>Pseudomonadati</taxon>
        <taxon>Bacteroidota</taxon>
        <taxon>Flavobacteriia</taxon>
        <taxon>Flavobacteriales</taxon>
        <taxon>Flavobacteriaceae</taxon>
    </lineage>
</organism>
<comment type="caution">
    <text evidence="1">The sequence shown here is derived from an EMBL/GenBank/DDBJ whole genome shotgun (WGS) entry which is preliminary data.</text>
</comment>
<protein>
    <submittedName>
        <fullName evidence="1">Putative secreted protein (Por secretion system target)</fullName>
    </submittedName>
</protein>
<dbReference type="RefSeq" id="WP_116040161.1">
    <property type="nucleotide sequence ID" value="NZ_QRDX01000003.1"/>
</dbReference>
<evidence type="ECO:0000313" key="1">
    <source>
        <dbReference type="EMBL" id="RED48778.1"/>
    </source>
</evidence>
<gene>
    <name evidence="1" type="ORF">DFQ02_103108</name>
</gene>
<evidence type="ECO:0000313" key="2">
    <source>
        <dbReference type="Proteomes" id="UP000256629"/>
    </source>
</evidence>
<reference evidence="1 2" key="1">
    <citation type="submission" date="2018-07" db="EMBL/GenBank/DDBJ databases">
        <title>Genomic Encyclopedia of Type Strains, Phase III (KMG-III): the genomes of soil and plant-associated and newly described type strains.</title>
        <authorList>
            <person name="Whitman W."/>
        </authorList>
    </citation>
    <scope>NUCLEOTIDE SEQUENCE [LARGE SCALE GENOMIC DNA]</scope>
    <source>
        <strain evidence="1 2">CECT 8487</strain>
    </source>
</reference>
<dbReference type="OrthoDB" id="1652165at2"/>